<protein>
    <submittedName>
        <fullName evidence="2">Uncharacterized protein</fullName>
    </submittedName>
</protein>
<dbReference type="AlphaFoldDB" id="A0A068NYD3"/>
<gene>
    <name evidence="2" type="ORF">OP10G_4662</name>
</gene>
<keyword evidence="3" id="KW-1185">Reference proteome</keyword>
<evidence type="ECO:0000256" key="1">
    <source>
        <dbReference type="SAM" id="MobiDB-lite"/>
    </source>
</evidence>
<proteinExistence type="predicted"/>
<sequence>MAKMEADMFAKLNLTADQKKKIKGFQAARDAKMKKLMTTAPKGGDPRALFSQFRPISQDYRKSVESVLKPDQKKKYDDLRKEMRAKMGGGRGGPGGPGGRPGGPGRGPGGL</sequence>
<feature type="compositionally biased region" description="Gly residues" evidence="1">
    <location>
        <begin position="87"/>
        <end position="111"/>
    </location>
</feature>
<dbReference type="EMBL" id="CP007139">
    <property type="protein sequence ID" value="AIE88030.1"/>
    <property type="molecule type" value="Genomic_DNA"/>
</dbReference>
<dbReference type="Proteomes" id="UP000027982">
    <property type="component" value="Chromosome"/>
</dbReference>
<accession>A0A068NYD3</accession>
<organism evidence="2 3">
    <name type="scientific">Fimbriimonas ginsengisoli Gsoil 348</name>
    <dbReference type="NCBI Taxonomy" id="661478"/>
    <lineage>
        <taxon>Bacteria</taxon>
        <taxon>Bacillati</taxon>
        <taxon>Armatimonadota</taxon>
        <taxon>Fimbriimonadia</taxon>
        <taxon>Fimbriimonadales</taxon>
        <taxon>Fimbriimonadaceae</taxon>
        <taxon>Fimbriimonas</taxon>
    </lineage>
</organism>
<dbReference type="HOGENOM" id="CLU_2154614_0_0_0"/>
<dbReference type="KEGG" id="fgi:OP10G_4662"/>
<reference evidence="2 3" key="1">
    <citation type="journal article" date="2014" name="PLoS ONE">
        <title>The first complete genome sequence of the class fimbriimonadia in the phylum armatimonadetes.</title>
        <authorList>
            <person name="Hu Z.Y."/>
            <person name="Wang Y.Z."/>
            <person name="Im W.T."/>
            <person name="Wang S.Y."/>
            <person name="Zhao G.P."/>
            <person name="Zheng H.J."/>
            <person name="Quan Z.X."/>
        </authorList>
    </citation>
    <scope>NUCLEOTIDE SEQUENCE [LARGE SCALE GENOMIC DNA]</scope>
    <source>
        <strain evidence="2">Gsoil 348</strain>
    </source>
</reference>
<evidence type="ECO:0000313" key="2">
    <source>
        <dbReference type="EMBL" id="AIE88030.1"/>
    </source>
</evidence>
<feature type="region of interest" description="Disordered" evidence="1">
    <location>
        <begin position="66"/>
        <end position="111"/>
    </location>
</feature>
<name>A0A068NYD3_FIMGI</name>
<evidence type="ECO:0000313" key="3">
    <source>
        <dbReference type="Proteomes" id="UP000027982"/>
    </source>
</evidence>
<feature type="compositionally biased region" description="Basic and acidic residues" evidence="1">
    <location>
        <begin position="66"/>
        <end position="85"/>
    </location>
</feature>